<reference evidence="1 2" key="1">
    <citation type="submission" date="2019-10" db="EMBL/GenBank/DDBJ databases">
        <title>Genome diversity of Sutterella seckii.</title>
        <authorList>
            <person name="Chaplin A.V."/>
            <person name="Sokolova S.R."/>
            <person name="Mosin K.A."/>
            <person name="Ivanova E.L."/>
            <person name="Kochetkova T.O."/>
            <person name="Goltsov A.Y."/>
            <person name="Trofimov D.Y."/>
            <person name="Efimov B.A."/>
        </authorList>
    </citation>
    <scope>NUCLEOTIDE SEQUENCE [LARGE SCALE GENOMIC DNA]</scope>
    <source>
        <strain evidence="1 2">ASD393</strain>
    </source>
</reference>
<dbReference type="OrthoDB" id="9155436at2"/>
<sequence>MTEQLSEGALQVRPSLSDPSAAAELFSCAASDFLHAIYFSKSADTEERVSQIVFGLAALFEEKSGIVELPAGFTIAGAAKRLRPFLSKRLNAMEPEDRAIFEDDAAVVTLAVNAFFEELLVRADAWLELKGGVMNEEALHEFLASSVIHDWMLGWAKRILG</sequence>
<protein>
    <submittedName>
        <fullName evidence="1">Uncharacterized protein</fullName>
    </submittedName>
</protein>
<evidence type="ECO:0000313" key="1">
    <source>
        <dbReference type="EMBL" id="KAB7660556.1"/>
    </source>
</evidence>
<accession>A0A6I1EK87</accession>
<proteinExistence type="predicted"/>
<evidence type="ECO:0000313" key="2">
    <source>
        <dbReference type="Proteomes" id="UP000430564"/>
    </source>
</evidence>
<name>A0A6I1EK87_9BURK</name>
<dbReference type="AlphaFoldDB" id="A0A6I1EK87"/>
<dbReference type="Proteomes" id="UP000430564">
    <property type="component" value="Unassembled WGS sequence"/>
</dbReference>
<dbReference type="RefSeq" id="WP_152158236.1">
    <property type="nucleotide sequence ID" value="NZ_WEHX01000029.1"/>
</dbReference>
<organism evidence="1 2">
    <name type="scientific">Sutterella seckii</name>
    <dbReference type="NCBI Taxonomy" id="1944635"/>
    <lineage>
        <taxon>Bacteria</taxon>
        <taxon>Pseudomonadati</taxon>
        <taxon>Pseudomonadota</taxon>
        <taxon>Betaproteobacteria</taxon>
        <taxon>Burkholderiales</taxon>
        <taxon>Sutterellaceae</taxon>
        <taxon>Sutterella</taxon>
    </lineage>
</organism>
<dbReference type="EMBL" id="WEHX01000029">
    <property type="protein sequence ID" value="KAB7660556.1"/>
    <property type="molecule type" value="Genomic_DNA"/>
</dbReference>
<comment type="caution">
    <text evidence="1">The sequence shown here is derived from an EMBL/GenBank/DDBJ whole genome shotgun (WGS) entry which is preliminary data.</text>
</comment>
<gene>
    <name evidence="1" type="ORF">GBM95_05845</name>
</gene>